<dbReference type="PANTHER" id="PTHR30055:SF148">
    <property type="entry name" value="TETR-FAMILY TRANSCRIPTIONAL REGULATOR"/>
    <property type="match status" value="1"/>
</dbReference>
<dbReference type="InterPro" id="IPR009057">
    <property type="entry name" value="Homeodomain-like_sf"/>
</dbReference>
<keyword evidence="1" id="KW-0805">Transcription regulation</keyword>
<dbReference type="PANTHER" id="PTHR30055">
    <property type="entry name" value="HTH-TYPE TRANSCRIPTIONAL REGULATOR RUTR"/>
    <property type="match status" value="1"/>
</dbReference>
<dbReference type="EMBL" id="PJMW01000001">
    <property type="protein sequence ID" value="PKV98212.1"/>
    <property type="molecule type" value="Genomic_DNA"/>
</dbReference>
<dbReference type="Pfam" id="PF00440">
    <property type="entry name" value="TetR_N"/>
    <property type="match status" value="1"/>
</dbReference>
<dbReference type="OrthoDB" id="9796019at2"/>
<feature type="domain" description="HTH tetR-type" evidence="5">
    <location>
        <begin position="12"/>
        <end position="72"/>
    </location>
</feature>
<dbReference type="PRINTS" id="PR00455">
    <property type="entry name" value="HTHTETR"/>
</dbReference>
<evidence type="ECO:0000256" key="3">
    <source>
        <dbReference type="ARBA" id="ARBA00023163"/>
    </source>
</evidence>
<dbReference type="InterPro" id="IPR036271">
    <property type="entry name" value="Tet_transcr_reg_TetR-rel_C_sf"/>
</dbReference>
<dbReference type="PROSITE" id="PS50977">
    <property type="entry name" value="HTH_TETR_2"/>
    <property type="match status" value="1"/>
</dbReference>
<evidence type="ECO:0000259" key="5">
    <source>
        <dbReference type="PROSITE" id="PS50977"/>
    </source>
</evidence>
<dbReference type="GO" id="GO:0000976">
    <property type="term" value="F:transcription cis-regulatory region binding"/>
    <property type="evidence" value="ECO:0007669"/>
    <property type="project" value="TreeGrafter"/>
</dbReference>
<comment type="caution">
    <text evidence="6">The sequence shown here is derived from an EMBL/GenBank/DDBJ whole genome shotgun (WGS) entry which is preliminary data.</text>
</comment>
<dbReference type="Gene3D" id="1.10.357.10">
    <property type="entry name" value="Tetracycline Repressor, domain 2"/>
    <property type="match status" value="1"/>
</dbReference>
<keyword evidence="7" id="KW-1185">Reference proteome</keyword>
<dbReference type="SUPFAM" id="SSF46689">
    <property type="entry name" value="Homeodomain-like"/>
    <property type="match status" value="1"/>
</dbReference>
<accession>A0A2N3WWF3</accession>
<dbReference type="Pfam" id="PF16859">
    <property type="entry name" value="TetR_C_11"/>
    <property type="match status" value="1"/>
</dbReference>
<dbReference type="RefSeq" id="WP_101462713.1">
    <property type="nucleotide sequence ID" value="NZ_PJMW01000001.1"/>
</dbReference>
<evidence type="ECO:0000256" key="1">
    <source>
        <dbReference type="ARBA" id="ARBA00023015"/>
    </source>
</evidence>
<feature type="DNA-binding region" description="H-T-H motif" evidence="4">
    <location>
        <begin position="35"/>
        <end position="54"/>
    </location>
</feature>
<dbReference type="InterPro" id="IPR001647">
    <property type="entry name" value="HTH_TetR"/>
</dbReference>
<evidence type="ECO:0000313" key="7">
    <source>
        <dbReference type="Proteomes" id="UP000233766"/>
    </source>
</evidence>
<keyword evidence="2 4" id="KW-0238">DNA-binding</keyword>
<dbReference type="GO" id="GO:0003700">
    <property type="term" value="F:DNA-binding transcription factor activity"/>
    <property type="evidence" value="ECO:0007669"/>
    <property type="project" value="TreeGrafter"/>
</dbReference>
<dbReference type="Proteomes" id="UP000233766">
    <property type="component" value="Unassembled WGS sequence"/>
</dbReference>
<reference evidence="6 7" key="1">
    <citation type="submission" date="2017-12" db="EMBL/GenBank/DDBJ databases">
        <title>Sequencing the genomes of 1000 Actinobacteria strains.</title>
        <authorList>
            <person name="Klenk H.-P."/>
        </authorList>
    </citation>
    <scope>NUCLEOTIDE SEQUENCE [LARGE SCALE GENOMIC DNA]</scope>
    <source>
        <strain evidence="6 7">DSM 44489</strain>
    </source>
</reference>
<keyword evidence="3" id="KW-0804">Transcription</keyword>
<evidence type="ECO:0000313" key="6">
    <source>
        <dbReference type="EMBL" id="PKV98212.1"/>
    </source>
</evidence>
<name>A0A2N3WWF3_9NOCA</name>
<dbReference type="InterPro" id="IPR050109">
    <property type="entry name" value="HTH-type_TetR-like_transc_reg"/>
</dbReference>
<evidence type="ECO:0000256" key="4">
    <source>
        <dbReference type="PROSITE-ProRule" id="PRU00335"/>
    </source>
</evidence>
<proteinExistence type="predicted"/>
<evidence type="ECO:0000256" key="2">
    <source>
        <dbReference type="ARBA" id="ARBA00023125"/>
    </source>
</evidence>
<gene>
    <name evidence="6" type="ORF">ATK86_0222</name>
</gene>
<dbReference type="AlphaFoldDB" id="A0A2N3WWF3"/>
<dbReference type="SUPFAM" id="SSF48498">
    <property type="entry name" value="Tetracyclin repressor-like, C-terminal domain"/>
    <property type="match status" value="1"/>
</dbReference>
<organism evidence="6 7">
    <name type="scientific">Nocardia fluminea</name>
    <dbReference type="NCBI Taxonomy" id="134984"/>
    <lineage>
        <taxon>Bacteria</taxon>
        <taxon>Bacillati</taxon>
        <taxon>Actinomycetota</taxon>
        <taxon>Actinomycetes</taxon>
        <taxon>Mycobacteriales</taxon>
        <taxon>Nocardiaceae</taxon>
        <taxon>Nocardia</taxon>
    </lineage>
</organism>
<protein>
    <submittedName>
        <fullName evidence="6">TetR family transcriptional regulator</fullName>
    </submittedName>
</protein>
<dbReference type="Gene3D" id="1.10.10.60">
    <property type="entry name" value="Homeodomain-like"/>
    <property type="match status" value="1"/>
</dbReference>
<sequence length="196" mass="21113">MEPQRRPGGRSARVREAVLDATTDELAERGYQGLSMDAVAQRAGVHKTTVYRRWRAPEGLVADALERASEQPWPIPDTGTLTGDLRGLTELLRLGFTDPESGSVATAFIAAGMQHPEAAEALRGFYAARHGEAAVIVTRAIVRGEVDPLVDATEIIRLAVAPLFHRLFITHEPVTAEQARRAADVAAALARTTIGT</sequence>
<dbReference type="InterPro" id="IPR011075">
    <property type="entry name" value="TetR_C"/>
</dbReference>